<keyword evidence="1" id="KW-0812">Transmembrane</keyword>
<reference evidence="3" key="1">
    <citation type="submission" date="2021-09" db="EMBL/GenBank/DDBJ databases">
        <authorList>
            <consortium name="AG Swart"/>
            <person name="Singh M."/>
            <person name="Singh A."/>
            <person name="Seah K."/>
            <person name="Emmerich C."/>
        </authorList>
    </citation>
    <scope>NUCLEOTIDE SEQUENCE</scope>
    <source>
        <strain evidence="3">ATCC30299</strain>
    </source>
</reference>
<dbReference type="Proteomes" id="UP001162131">
    <property type="component" value="Unassembled WGS sequence"/>
</dbReference>
<organism evidence="3 4">
    <name type="scientific">Blepharisma stoltei</name>
    <dbReference type="NCBI Taxonomy" id="1481888"/>
    <lineage>
        <taxon>Eukaryota</taxon>
        <taxon>Sar</taxon>
        <taxon>Alveolata</taxon>
        <taxon>Ciliophora</taxon>
        <taxon>Postciliodesmatophora</taxon>
        <taxon>Heterotrichea</taxon>
        <taxon>Heterotrichida</taxon>
        <taxon>Blepharismidae</taxon>
        <taxon>Blepharisma</taxon>
    </lineage>
</organism>
<feature type="transmembrane region" description="Helical" evidence="1">
    <location>
        <begin position="67"/>
        <end position="90"/>
    </location>
</feature>
<gene>
    <name evidence="3" type="ORF">BSTOLATCC_MIC26525</name>
</gene>
<accession>A0AAU9J4F5</accession>
<evidence type="ECO:0000313" key="3">
    <source>
        <dbReference type="EMBL" id="CAG9320611.1"/>
    </source>
</evidence>
<sequence>MDILFLIQLVSVVMDTSQATRLASNAHHHALNALTLLQHVLDVKVAYYWAVALVLTAHRHALSAKQVLPIAPSAILGIICLAIVVFNAHLLV</sequence>
<name>A0AAU9J4F5_9CILI</name>
<evidence type="ECO:0000256" key="1">
    <source>
        <dbReference type="SAM" id="Phobius"/>
    </source>
</evidence>
<keyword evidence="2" id="KW-0732">Signal</keyword>
<keyword evidence="1" id="KW-0472">Membrane</keyword>
<feature type="signal peptide" evidence="2">
    <location>
        <begin position="1"/>
        <end position="19"/>
    </location>
</feature>
<keyword evidence="4" id="KW-1185">Reference proteome</keyword>
<evidence type="ECO:0000256" key="2">
    <source>
        <dbReference type="SAM" id="SignalP"/>
    </source>
</evidence>
<feature type="chain" id="PRO_5043942006" evidence="2">
    <location>
        <begin position="20"/>
        <end position="92"/>
    </location>
</feature>
<comment type="caution">
    <text evidence="3">The sequence shown here is derived from an EMBL/GenBank/DDBJ whole genome shotgun (WGS) entry which is preliminary data.</text>
</comment>
<proteinExistence type="predicted"/>
<dbReference type="EMBL" id="CAJZBQ010000025">
    <property type="protein sequence ID" value="CAG9320611.1"/>
    <property type="molecule type" value="Genomic_DNA"/>
</dbReference>
<keyword evidence="1" id="KW-1133">Transmembrane helix</keyword>
<dbReference type="AlphaFoldDB" id="A0AAU9J4F5"/>
<protein>
    <submittedName>
        <fullName evidence="3">Uncharacterized protein</fullName>
    </submittedName>
</protein>
<evidence type="ECO:0000313" key="4">
    <source>
        <dbReference type="Proteomes" id="UP001162131"/>
    </source>
</evidence>